<evidence type="ECO:0000313" key="2">
    <source>
        <dbReference type="Proteomes" id="UP000828941"/>
    </source>
</evidence>
<dbReference type="EMBL" id="CM039432">
    <property type="protein sequence ID" value="KAI4334096.1"/>
    <property type="molecule type" value="Genomic_DNA"/>
</dbReference>
<comment type="caution">
    <text evidence="1">The sequence shown here is derived from an EMBL/GenBank/DDBJ whole genome shotgun (WGS) entry which is preliminary data.</text>
</comment>
<protein>
    <submittedName>
        <fullName evidence="1">Uncharacterized protein</fullName>
    </submittedName>
</protein>
<dbReference type="Proteomes" id="UP000828941">
    <property type="component" value="Chromosome 7"/>
</dbReference>
<reference evidence="1 2" key="1">
    <citation type="journal article" date="2022" name="DNA Res.">
        <title>Chromosomal-level genome assembly of the orchid tree Bauhinia variegata (Leguminosae; Cercidoideae) supports the allotetraploid origin hypothesis of Bauhinia.</title>
        <authorList>
            <person name="Zhong Y."/>
            <person name="Chen Y."/>
            <person name="Zheng D."/>
            <person name="Pang J."/>
            <person name="Liu Y."/>
            <person name="Luo S."/>
            <person name="Meng S."/>
            <person name="Qian L."/>
            <person name="Wei D."/>
            <person name="Dai S."/>
            <person name="Zhou R."/>
        </authorList>
    </citation>
    <scope>NUCLEOTIDE SEQUENCE [LARGE SCALE GENOMIC DNA]</scope>
    <source>
        <strain evidence="1">BV-YZ2020</strain>
    </source>
</reference>
<proteinExistence type="predicted"/>
<evidence type="ECO:0000313" key="1">
    <source>
        <dbReference type="EMBL" id="KAI4334096.1"/>
    </source>
</evidence>
<sequence length="139" mass="15675">MGNCLRNNKVSAHNELSREPGKPEAVEQMKTRASSKFKTAPHEERVKKMVRFKLREGDGGGSDSRTGPVRIRLIVTQQEFQRMLSLKEDPQCTSLEQLLSAVKLKGRRMCEVGENEGGLTPLTPWRPALESIPEDRSMK</sequence>
<name>A0ACB9NFY0_BAUVA</name>
<organism evidence="1 2">
    <name type="scientific">Bauhinia variegata</name>
    <name type="common">Purple orchid tree</name>
    <name type="synonym">Phanera variegata</name>
    <dbReference type="NCBI Taxonomy" id="167791"/>
    <lineage>
        <taxon>Eukaryota</taxon>
        <taxon>Viridiplantae</taxon>
        <taxon>Streptophyta</taxon>
        <taxon>Embryophyta</taxon>
        <taxon>Tracheophyta</taxon>
        <taxon>Spermatophyta</taxon>
        <taxon>Magnoliopsida</taxon>
        <taxon>eudicotyledons</taxon>
        <taxon>Gunneridae</taxon>
        <taxon>Pentapetalae</taxon>
        <taxon>rosids</taxon>
        <taxon>fabids</taxon>
        <taxon>Fabales</taxon>
        <taxon>Fabaceae</taxon>
        <taxon>Cercidoideae</taxon>
        <taxon>Cercideae</taxon>
        <taxon>Bauhiniinae</taxon>
        <taxon>Bauhinia</taxon>
    </lineage>
</organism>
<keyword evidence="2" id="KW-1185">Reference proteome</keyword>
<gene>
    <name evidence="1" type="ORF">L6164_018828</name>
</gene>
<accession>A0ACB9NFY0</accession>